<comment type="caution">
    <text evidence="1">The sequence shown here is derived from an EMBL/GenBank/DDBJ whole genome shotgun (WGS) entry which is preliminary data.</text>
</comment>
<dbReference type="Proteomes" id="UP001055879">
    <property type="component" value="Linkage Group LG07"/>
</dbReference>
<name>A0ACB9B3X5_ARCLA</name>
<gene>
    <name evidence="1" type="ORF">L6452_23536</name>
</gene>
<reference evidence="2" key="1">
    <citation type="journal article" date="2022" name="Mol. Ecol. Resour.">
        <title>The genomes of chicory, endive, great burdock and yacon provide insights into Asteraceae palaeo-polyploidization history and plant inulin production.</title>
        <authorList>
            <person name="Fan W."/>
            <person name="Wang S."/>
            <person name="Wang H."/>
            <person name="Wang A."/>
            <person name="Jiang F."/>
            <person name="Liu H."/>
            <person name="Zhao H."/>
            <person name="Xu D."/>
            <person name="Zhang Y."/>
        </authorList>
    </citation>
    <scope>NUCLEOTIDE SEQUENCE [LARGE SCALE GENOMIC DNA]</scope>
    <source>
        <strain evidence="2">cv. Niubang</strain>
    </source>
</reference>
<accession>A0ACB9B3X5</accession>
<keyword evidence="2" id="KW-1185">Reference proteome</keyword>
<dbReference type="EMBL" id="CM042053">
    <property type="protein sequence ID" value="KAI3716298.1"/>
    <property type="molecule type" value="Genomic_DNA"/>
</dbReference>
<evidence type="ECO:0000313" key="2">
    <source>
        <dbReference type="Proteomes" id="UP001055879"/>
    </source>
</evidence>
<evidence type="ECO:0000313" key="1">
    <source>
        <dbReference type="EMBL" id="KAI3716298.1"/>
    </source>
</evidence>
<sequence length="89" mass="9752">MYPTTTTLCSQFRIQNFIVRVYLAKQALPLCSREIGKGEKMTWPTDGLNFSSASSAVSSDDVSSDEANGRGLHMVASDVAYSDHKMSSR</sequence>
<protein>
    <submittedName>
        <fullName evidence="1">Uncharacterized protein</fullName>
    </submittedName>
</protein>
<organism evidence="1 2">
    <name type="scientific">Arctium lappa</name>
    <name type="common">Greater burdock</name>
    <name type="synonym">Lappa major</name>
    <dbReference type="NCBI Taxonomy" id="4217"/>
    <lineage>
        <taxon>Eukaryota</taxon>
        <taxon>Viridiplantae</taxon>
        <taxon>Streptophyta</taxon>
        <taxon>Embryophyta</taxon>
        <taxon>Tracheophyta</taxon>
        <taxon>Spermatophyta</taxon>
        <taxon>Magnoliopsida</taxon>
        <taxon>eudicotyledons</taxon>
        <taxon>Gunneridae</taxon>
        <taxon>Pentapetalae</taxon>
        <taxon>asterids</taxon>
        <taxon>campanulids</taxon>
        <taxon>Asterales</taxon>
        <taxon>Asteraceae</taxon>
        <taxon>Carduoideae</taxon>
        <taxon>Cardueae</taxon>
        <taxon>Arctiinae</taxon>
        <taxon>Arctium</taxon>
    </lineage>
</organism>
<proteinExistence type="predicted"/>
<reference evidence="1 2" key="2">
    <citation type="journal article" date="2022" name="Mol. Ecol. Resour.">
        <title>The genomes of chicory, endive, great burdock and yacon provide insights into Asteraceae paleo-polyploidization history and plant inulin production.</title>
        <authorList>
            <person name="Fan W."/>
            <person name="Wang S."/>
            <person name="Wang H."/>
            <person name="Wang A."/>
            <person name="Jiang F."/>
            <person name="Liu H."/>
            <person name="Zhao H."/>
            <person name="Xu D."/>
            <person name="Zhang Y."/>
        </authorList>
    </citation>
    <scope>NUCLEOTIDE SEQUENCE [LARGE SCALE GENOMIC DNA]</scope>
    <source>
        <strain evidence="2">cv. Niubang</strain>
    </source>
</reference>